<dbReference type="Gene3D" id="2.40.30.170">
    <property type="match status" value="1"/>
</dbReference>
<dbReference type="Gene3D" id="1.10.287.470">
    <property type="entry name" value="Helix hairpin bin"/>
    <property type="match status" value="1"/>
</dbReference>
<keyword evidence="2" id="KW-0175">Coiled coil</keyword>
<evidence type="ECO:0000259" key="4">
    <source>
        <dbReference type="Pfam" id="PF25917"/>
    </source>
</evidence>
<organism evidence="6 7">
    <name type="scientific">Pyxidicoccus parkwayensis</name>
    <dbReference type="NCBI Taxonomy" id="2813578"/>
    <lineage>
        <taxon>Bacteria</taxon>
        <taxon>Pseudomonadati</taxon>
        <taxon>Myxococcota</taxon>
        <taxon>Myxococcia</taxon>
        <taxon>Myxococcales</taxon>
        <taxon>Cystobacterineae</taxon>
        <taxon>Myxococcaceae</taxon>
        <taxon>Pyxidicoccus</taxon>
    </lineage>
</organism>
<gene>
    <name evidence="6" type="ORF">JY651_14890</name>
</gene>
<dbReference type="SUPFAM" id="SSF111369">
    <property type="entry name" value="HlyD-like secretion proteins"/>
    <property type="match status" value="2"/>
</dbReference>
<evidence type="ECO:0000313" key="7">
    <source>
        <dbReference type="Proteomes" id="UP000662747"/>
    </source>
</evidence>
<feature type="region of interest" description="Disordered" evidence="3">
    <location>
        <begin position="170"/>
        <end position="199"/>
    </location>
</feature>
<reference evidence="6 7" key="1">
    <citation type="submission" date="2021-02" db="EMBL/GenBank/DDBJ databases">
        <title>De Novo genome assembly of isolated myxobacteria.</title>
        <authorList>
            <person name="Stevens D.C."/>
        </authorList>
    </citation>
    <scope>NUCLEOTIDE SEQUENCE [LARGE SCALE GENOMIC DNA]</scope>
    <source>
        <strain evidence="7">SCPEA02</strain>
    </source>
</reference>
<protein>
    <submittedName>
        <fullName evidence="6">HlyD family efflux transporter periplasmic adaptor subunit</fullName>
    </submittedName>
</protein>
<evidence type="ECO:0000256" key="3">
    <source>
        <dbReference type="SAM" id="MobiDB-lite"/>
    </source>
</evidence>
<feature type="domain" description="CusB-like beta-barrel" evidence="5">
    <location>
        <begin position="263"/>
        <end position="343"/>
    </location>
</feature>
<dbReference type="Proteomes" id="UP000662747">
    <property type="component" value="Chromosome"/>
</dbReference>
<dbReference type="PANTHER" id="PTHR32347:SF23">
    <property type="entry name" value="BLL5650 PROTEIN"/>
    <property type="match status" value="1"/>
</dbReference>
<dbReference type="PRINTS" id="PR01490">
    <property type="entry name" value="RTXTOXIND"/>
</dbReference>
<dbReference type="InterPro" id="IPR058792">
    <property type="entry name" value="Beta-barrel_RND_2"/>
</dbReference>
<keyword evidence="7" id="KW-1185">Reference proteome</keyword>
<dbReference type="InterPro" id="IPR050465">
    <property type="entry name" value="UPF0194_transport"/>
</dbReference>
<feature type="domain" description="Multidrug resistance protein MdtA-like barrel-sandwich hybrid" evidence="4">
    <location>
        <begin position="45"/>
        <end position="246"/>
    </location>
</feature>
<evidence type="ECO:0000313" key="6">
    <source>
        <dbReference type="EMBL" id="QSQ26132.1"/>
    </source>
</evidence>
<dbReference type="EMBL" id="CP071090">
    <property type="protein sequence ID" value="QSQ26132.1"/>
    <property type="molecule type" value="Genomic_DNA"/>
</dbReference>
<dbReference type="RefSeq" id="WP_206727682.1">
    <property type="nucleotide sequence ID" value="NZ_CP071090.1"/>
</dbReference>
<evidence type="ECO:0000256" key="1">
    <source>
        <dbReference type="ARBA" id="ARBA00004196"/>
    </source>
</evidence>
<sequence length="354" mass="37108">MRRAVLLFVVLVGVLGALLGVRILKDRRAAEGPAGGSGVVEGTGVDVRSRINARVVTRHVEEGDRVAKGALLVTLDCTEPEASLSETEARLAMARAQADAAKAAAMAATRNSEAVAAQATGSQAQIASLADQQGLAKRQADRLQQMGAATTEASLDQAKAQAASLEQQLEAARHASTAAGRQARAAAEQERASLQQAESAARGVEAADATVRRARINVAECELRAPISGTVETLALEPGELALPGAVVARLVDTARPKATFYLPNAELAAAHPGQEATVRADAYPDRTFNARVVTVAREAAFTPRNVQTRSDRDRLVYPVEVHIDAPEGVLLPGMPVEITLQPRQAPAVAEQQP</sequence>
<name>A0ABX7P6Q6_9BACT</name>
<dbReference type="PANTHER" id="PTHR32347">
    <property type="entry name" value="EFFLUX SYSTEM COMPONENT YKNX-RELATED"/>
    <property type="match status" value="1"/>
</dbReference>
<proteinExistence type="predicted"/>
<evidence type="ECO:0000259" key="5">
    <source>
        <dbReference type="Pfam" id="PF25954"/>
    </source>
</evidence>
<comment type="subcellular location">
    <subcellularLocation>
        <location evidence="1">Cell envelope</location>
    </subcellularLocation>
</comment>
<accession>A0ABX7P6Q6</accession>
<dbReference type="Pfam" id="PF25917">
    <property type="entry name" value="BSH_RND"/>
    <property type="match status" value="1"/>
</dbReference>
<dbReference type="Gene3D" id="2.40.50.100">
    <property type="match status" value="1"/>
</dbReference>
<dbReference type="Pfam" id="PF25954">
    <property type="entry name" value="Beta-barrel_RND_2"/>
    <property type="match status" value="1"/>
</dbReference>
<evidence type="ECO:0000256" key="2">
    <source>
        <dbReference type="ARBA" id="ARBA00023054"/>
    </source>
</evidence>
<dbReference type="InterPro" id="IPR058625">
    <property type="entry name" value="MdtA-like_BSH"/>
</dbReference>